<gene>
    <name evidence="1" type="ORF">BDR25DRAFT_359288</name>
</gene>
<accession>A0ACB6QIC8</accession>
<reference evidence="1" key="1">
    <citation type="journal article" date="2020" name="Stud. Mycol.">
        <title>101 Dothideomycetes genomes: a test case for predicting lifestyles and emergence of pathogens.</title>
        <authorList>
            <person name="Haridas S."/>
            <person name="Albert R."/>
            <person name="Binder M."/>
            <person name="Bloem J."/>
            <person name="Labutti K."/>
            <person name="Salamov A."/>
            <person name="Andreopoulos B."/>
            <person name="Baker S."/>
            <person name="Barry K."/>
            <person name="Bills G."/>
            <person name="Bluhm B."/>
            <person name="Cannon C."/>
            <person name="Castanera R."/>
            <person name="Culley D."/>
            <person name="Daum C."/>
            <person name="Ezra D."/>
            <person name="Gonzalez J."/>
            <person name="Henrissat B."/>
            <person name="Kuo A."/>
            <person name="Liang C."/>
            <person name="Lipzen A."/>
            <person name="Lutzoni F."/>
            <person name="Magnuson J."/>
            <person name="Mondo S."/>
            <person name="Nolan M."/>
            <person name="Ohm R."/>
            <person name="Pangilinan J."/>
            <person name="Park H.-J."/>
            <person name="Ramirez L."/>
            <person name="Alfaro M."/>
            <person name="Sun H."/>
            <person name="Tritt A."/>
            <person name="Yoshinaga Y."/>
            <person name="Zwiers L.-H."/>
            <person name="Turgeon B."/>
            <person name="Goodwin S."/>
            <person name="Spatafora J."/>
            <person name="Crous P."/>
            <person name="Grigoriev I."/>
        </authorList>
    </citation>
    <scope>NUCLEOTIDE SEQUENCE</scope>
    <source>
        <strain evidence="1">ATCC 200398</strain>
    </source>
</reference>
<evidence type="ECO:0000313" key="2">
    <source>
        <dbReference type="Proteomes" id="UP000799755"/>
    </source>
</evidence>
<dbReference type="EMBL" id="MU003523">
    <property type="protein sequence ID" value="KAF2466784.1"/>
    <property type="molecule type" value="Genomic_DNA"/>
</dbReference>
<comment type="caution">
    <text evidence="1">The sequence shown here is derived from an EMBL/GenBank/DDBJ whole genome shotgun (WGS) entry which is preliminary data.</text>
</comment>
<protein>
    <submittedName>
        <fullName evidence="1">Uncharacterized protein</fullName>
    </submittedName>
</protein>
<name>A0ACB6QIC8_9PLEO</name>
<organism evidence="1 2">
    <name type="scientific">Lindgomyces ingoldianus</name>
    <dbReference type="NCBI Taxonomy" id="673940"/>
    <lineage>
        <taxon>Eukaryota</taxon>
        <taxon>Fungi</taxon>
        <taxon>Dikarya</taxon>
        <taxon>Ascomycota</taxon>
        <taxon>Pezizomycotina</taxon>
        <taxon>Dothideomycetes</taxon>
        <taxon>Pleosporomycetidae</taxon>
        <taxon>Pleosporales</taxon>
        <taxon>Lindgomycetaceae</taxon>
        <taxon>Lindgomyces</taxon>
    </lineage>
</organism>
<keyword evidence="2" id="KW-1185">Reference proteome</keyword>
<evidence type="ECO:0000313" key="1">
    <source>
        <dbReference type="EMBL" id="KAF2466784.1"/>
    </source>
</evidence>
<dbReference type="Proteomes" id="UP000799755">
    <property type="component" value="Unassembled WGS sequence"/>
</dbReference>
<sequence length="238" mass="27237">MRTRIRRTRNKDTRRRRGAFDSLHGLGMTPFMRDRLLDDDEGDRVVLMVASSRAESLKGQDNQAQAQAQERIIAIRCKWNQNSGCHVCMYIFDPNHGHFPSPHSSLPILQNIQMFALTSCLNCGVTCFPRIETAQSLHTTKWKPDFERRSEYAMLAALTRAEAAWALPQISILLMLITEYISEQTNRIAEVFQNTLEERQNTRPGYAGYVRRERVAQGACRIARLDAAGGIILERTRK</sequence>
<proteinExistence type="predicted"/>